<dbReference type="GO" id="GO:0016787">
    <property type="term" value="F:hydrolase activity"/>
    <property type="evidence" value="ECO:0007669"/>
    <property type="project" value="UniProtKB-KW"/>
</dbReference>
<dbReference type="Gene3D" id="3.40.50.1820">
    <property type="entry name" value="alpha/beta hydrolase"/>
    <property type="match status" value="1"/>
</dbReference>
<evidence type="ECO:0000313" key="4">
    <source>
        <dbReference type="EMBL" id="PEJ37492.1"/>
    </source>
</evidence>
<proteinExistence type="predicted"/>
<dbReference type="InterPro" id="IPR029058">
    <property type="entry name" value="AB_hydrolase_fold"/>
</dbReference>
<keyword evidence="6" id="KW-1185">Reference proteome</keyword>
<reference evidence="4 5" key="1">
    <citation type="submission" date="2017-09" db="EMBL/GenBank/DDBJ databases">
        <title>Large-scale bioinformatics analysis of Bacillus genomes uncovers conserved roles of natural products in bacterial physiology.</title>
        <authorList>
            <consortium name="Agbiome Team Llc"/>
            <person name="Bleich R.M."/>
            <person name="Kirk G.J."/>
            <person name="Santa Maria K.C."/>
            <person name="Allen S.E."/>
            <person name="Farag S."/>
            <person name="Shank E.A."/>
            <person name="Bowers A."/>
        </authorList>
    </citation>
    <scope>NUCLEOTIDE SEQUENCE [LARGE SCALE GENOMIC DNA]</scope>
    <source>
        <strain evidence="4 5">AFS003229</strain>
    </source>
</reference>
<dbReference type="GO" id="GO:0016020">
    <property type="term" value="C:membrane"/>
    <property type="evidence" value="ECO:0007669"/>
    <property type="project" value="TreeGrafter"/>
</dbReference>
<keyword evidence="1 4" id="KW-0378">Hydrolase</keyword>
<evidence type="ECO:0000256" key="1">
    <source>
        <dbReference type="ARBA" id="ARBA00022801"/>
    </source>
</evidence>
<protein>
    <submittedName>
        <fullName evidence="4">Alpha/beta hydrolase</fullName>
    </submittedName>
</protein>
<dbReference type="EMBL" id="NUEQ01000004">
    <property type="protein sequence ID" value="PEJ37492.1"/>
    <property type="molecule type" value="Genomic_DNA"/>
</dbReference>
<sequence length="275" mass="31408">METLLKQVKEVLNVKTIAVSEDEMPYLRTGNGEPLVLIHGLGEIKEGWEKQFELADQYDLIVPDLRGHGNNPRMDGITIKNFAKDILSLLDELKIESAHICGMSMGGIVVQEIYRQASERCLSLILVSTFYHAPVQLRTMFFPVRKARALLLSSEEQKLMAAKTCLYSWKQENMDEFYKFYKPNKEGYVKSMEACLEVDNRSLLPEIKVPTLVIGCQYDSIIPVWIQILMHELIPNSKLVILKKSGHIAKLEVTEKFNHTLRHFLNENGLTEKAG</sequence>
<evidence type="ECO:0000259" key="2">
    <source>
        <dbReference type="Pfam" id="PF00561"/>
    </source>
</evidence>
<gene>
    <name evidence="4" type="ORF">CN689_00890</name>
    <name evidence="3" type="ORF">DTO10_24810</name>
</gene>
<reference evidence="3 6" key="2">
    <citation type="submission" date="2018-07" db="EMBL/GenBank/DDBJ databases">
        <title>The molecular basis for the intramolecular migration of carboxyl group in the catabolism of para-hydroxybenzoate via gentisate.</title>
        <authorList>
            <person name="Zhao H."/>
            <person name="Xu Y."/>
            <person name="Lin S."/>
            <person name="Spain J.C."/>
            <person name="Zhou N.-Y."/>
        </authorList>
    </citation>
    <scope>NUCLEOTIDE SEQUENCE [LARGE SCALE GENOMIC DNA]</scope>
    <source>
        <strain evidence="3 6">PHB-7a</strain>
    </source>
</reference>
<feature type="domain" description="AB hydrolase-1" evidence="2">
    <location>
        <begin position="34"/>
        <end position="252"/>
    </location>
</feature>
<dbReference type="SUPFAM" id="SSF53474">
    <property type="entry name" value="alpha/beta-Hydrolases"/>
    <property type="match status" value="1"/>
</dbReference>
<evidence type="ECO:0000313" key="6">
    <source>
        <dbReference type="Proteomes" id="UP000260457"/>
    </source>
</evidence>
<dbReference type="Pfam" id="PF00561">
    <property type="entry name" value="Abhydrolase_1"/>
    <property type="match status" value="1"/>
</dbReference>
<dbReference type="InterPro" id="IPR000073">
    <property type="entry name" value="AB_hydrolase_1"/>
</dbReference>
<evidence type="ECO:0000313" key="3">
    <source>
        <dbReference type="EMBL" id="AXN41284.1"/>
    </source>
</evidence>
<dbReference type="PANTHER" id="PTHR43798">
    <property type="entry name" value="MONOACYLGLYCEROL LIPASE"/>
    <property type="match status" value="1"/>
</dbReference>
<evidence type="ECO:0000313" key="5">
    <source>
        <dbReference type="Proteomes" id="UP000220106"/>
    </source>
</evidence>
<dbReference type="EMBL" id="CP030926">
    <property type="protein sequence ID" value="AXN41284.1"/>
    <property type="molecule type" value="Genomic_DNA"/>
</dbReference>
<name>A0AAX0S8C5_9BACI</name>
<dbReference type="Proteomes" id="UP000220106">
    <property type="component" value="Unassembled WGS sequence"/>
</dbReference>
<dbReference type="PANTHER" id="PTHR43798:SF31">
    <property type="entry name" value="AB HYDROLASE SUPERFAMILY PROTEIN YCLE"/>
    <property type="match status" value="1"/>
</dbReference>
<dbReference type="AlphaFoldDB" id="A0AAX0S8C5"/>
<accession>A0AAX0S8C5</accession>
<dbReference type="InterPro" id="IPR050266">
    <property type="entry name" value="AB_hydrolase_sf"/>
</dbReference>
<dbReference type="Proteomes" id="UP000260457">
    <property type="component" value="Chromosome"/>
</dbReference>
<organism evidence="4 5">
    <name type="scientific">Peribacillus butanolivorans</name>
    <dbReference type="NCBI Taxonomy" id="421767"/>
    <lineage>
        <taxon>Bacteria</taxon>
        <taxon>Bacillati</taxon>
        <taxon>Bacillota</taxon>
        <taxon>Bacilli</taxon>
        <taxon>Bacillales</taxon>
        <taxon>Bacillaceae</taxon>
        <taxon>Peribacillus</taxon>
    </lineage>
</organism>
<dbReference type="KEGG" id="pbut:DTO10_24810"/>